<organism evidence="1 2">
    <name type="scientific">Panagrolaimus sp. JU765</name>
    <dbReference type="NCBI Taxonomy" id="591449"/>
    <lineage>
        <taxon>Eukaryota</taxon>
        <taxon>Metazoa</taxon>
        <taxon>Ecdysozoa</taxon>
        <taxon>Nematoda</taxon>
        <taxon>Chromadorea</taxon>
        <taxon>Rhabditida</taxon>
        <taxon>Tylenchina</taxon>
        <taxon>Panagrolaimomorpha</taxon>
        <taxon>Panagrolaimoidea</taxon>
        <taxon>Panagrolaimidae</taxon>
        <taxon>Panagrolaimus</taxon>
    </lineage>
</organism>
<sequence length="292" mass="32651">MKRSAPGSYKRKNRDQEPKSLFGTLVAHYAGKIFTDVCGAAPNVKKYEKLFENGDPERILGGHPAKYGDWPWLINVGGICTGSIIHPQWALCAKHCQTLPGEKIKEIRYGTVKKNRGKVMAVTETFMVDDSDKLDNEDIILLKLAEPIKFTSKVHAICLAANISHESGVQNAVAGWGRNEHTHQNRDHAYENSVPIRPNEYCDPRGKYNFDKEFCAGSLEHGTTGGDSGGPIMALKNGRWFLHGITSKGFYRRQINGTLEDHGVYTDATSYCDWIEEKTNGDVKCQDDVYEK</sequence>
<reference evidence="2" key="1">
    <citation type="submission" date="2022-11" db="UniProtKB">
        <authorList>
            <consortium name="WormBaseParasite"/>
        </authorList>
    </citation>
    <scope>IDENTIFICATION</scope>
</reference>
<evidence type="ECO:0000313" key="1">
    <source>
        <dbReference type="Proteomes" id="UP000887576"/>
    </source>
</evidence>
<protein>
    <submittedName>
        <fullName evidence="2">Peptidase S1 domain-containing protein</fullName>
    </submittedName>
</protein>
<name>A0AC34QWE3_9BILA</name>
<proteinExistence type="predicted"/>
<dbReference type="Proteomes" id="UP000887576">
    <property type="component" value="Unplaced"/>
</dbReference>
<dbReference type="WBParaSite" id="JU765_v2.g1994.t1">
    <property type="protein sequence ID" value="JU765_v2.g1994.t1"/>
    <property type="gene ID" value="JU765_v2.g1994"/>
</dbReference>
<evidence type="ECO:0000313" key="2">
    <source>
        <dbReference type="WBParaSite" id="JU765_v2.g1994.t1"/>
    </source>
</evidence>
<accession>A0AC34QWE3</accession>